<dbReference type="InterPro" id="IPR017452">
    <property type="entry name" value="GPCR_Rhodpsn_7TM"/>
</dbReference>
<reference evidence="8" key="1">
    <citation type="submission" date="2016-10" db="EMBL/GenBank/DDBJ databases">
        <authorList>
            <person name="Varghese N."/>
            <person name="Submissions S."/>
        </authorList>
    </citation>
    <scope>NUCLEOTIDE SEQUENCE [LARGE SCALE GENOMIC DNA]</scope>
    <source>
        <strain evidence="8">CGMCC 1.3566</strain>
    </source>
</reference>
<keyword evidence="3 5" id="KW-1133">Transmembrane helix</keyword>
<dbReference type="RefSeq" id="WP_093132744.1">
    <property type="nucleotide sequence ID" value="NZ_FOHJ01000003.1"/>
</dbReference>
<evidence type="ECO:0000259" key="6">
    <source>
        <dbReference type="PROSITE" id="PS50262"/>
    </source>
</evidence>
<evidence type="ECO:0000313" key="8">
    <source>
        <dbReference type="Proteomes" id="UP000199095"/>
    </source>
</evidence>
<name>A0A1I0CDU8_9BACI</name>
<keyword evidence="8" id="KW-1185">Reference proteome</keyword>
<sequence>MTIIIPTIAVFIISFLLLSVWIYKNEKEEIKKKKGKIFAVMATAFILALAPTAVIGLVLFALFGSTNIVNTIFSLDISTSTLMLLTVSLVIYLYTIDSLLSVLVEHIMGRVNIFNHLILLLIRILAFYTIGLIFDLNQKSNVILAVIVAFIILLFEALNNKKEEGNTNG</sequence>
<feature type="transmembrane region" description="Helical" evidence="5">
    <location>
        <begin position="116"/>
        <end position="134"/>
    </location>
</feature>
<accession>A0A1I0CDU8</accession>
<gene>
    <name evidence="7" type="ORF">SAMN05421676_103118</name>
</gene>
<keyword evidence="4 5" id="KW-0472">Membrane</keyword>
<evidence type="ECO:0000256" key="5">
    <source>
        <dbReference type="SAM" id="Phobius"/>
    </source>
</evidence>
<evidence type="ECO:0000256" key="1">
    <source>
        <dbReference type="ARBA" id="ARBA00004370"/>
    </source>
</evidence>
<comment type="subcellular location">
    <subcellularLocation>
        <location evidence="1">Membrane</location>
    </subcellularLocation>
</comment>
<organism evidence="7 8">
    <name type="scientific">Salinibacillus kushneri</name>
    <dbReference type="NCBI Taxonomy" id="237682"/>
    <lineage>
        <taxon>Bacteria</taxon>
        <taxon>Bacillati</taxon>
        <taxon>Bacillota</taxon>
        <taxon>Bacilli</taxon>
        <taxon>Bacillales</taxon>
        <taxon>Bacillaceae</taxon>
        <taxon>Salinibacillus</taxon>
    </lineage>
</organism>
<evidence type="ECO:0000256" key="3">
    <source>
        <dbReference type="ARBA" id="ARBA00022989"/>
    </source>
</evidence>
<dbReference type="PROSITE" id="PS50262">
    <property type="entry name" value="G_PROTEIN_RECEP_F1_2"/>
    <property type="match status" value="1"/>
</dbReference>
<feature type="domain" description="G-protein coupled receptors family 1 profile" evidence="6">
    <location>
        <begin position="1"/>
        <end position="105"/>
    </location>
</feature>
<proteinExistence type="predicted"/>
<evidence type="ECO:0000313" key="7">
    <source>
        <dbReference type="EMBL" id="SET17206.1"/>
    </source>
</evidence>
<evidence type="ECO:0000256" key="4">
    <source>
        <dbReference type="ARBA" id="ARBA00023136"/>
    </source>
</evidence>
<feature type="transmembrane region" description="Helical" evidence="5">
    <location>
        <begin position="140"/>
        <end position="158"/>
    </location>
</feature>
<feature type="transmembrane region" description="Helical" evidence="5">
    <location>
        <begin position="35"/>
        <end position="62"/>
    </location>
</feature>
<dbReference type="GO" id="GO:0016020">
    <property type="term" value="C:membrane"/>
    <property type="evidence" value="ECO:0007669"/>
    <property type="project" value="UniProtKB-SubCell"/>
</dbReference>
<dbReference type="Proteomes" id="UP000199095">
    <property type="component" value="Unassembled WGS sequence"/>
</dbReference>
<evidence type="ECO:0000256" key="2">
    <source>
        <dbReference type="ARBA" id="ARBA00022692"/>
    </source>
</evidence>
<feature type="transmembrane region" description="Helical" evidence="5">
    <location>
        <begin position="82"/>
        <end position="104"/>
    </location>
</feature>
<dbReference type="EMBL" id="FOHJ01000003">
    <property type="protein sequence ID" value="SET17206.1"/>
    <property type="molecule type" value="Genomic_DNA"/>
</dbReference>
<keyword evidence="2 5" id="KW-0812">Transmembrane</keyword>
<protein>
    <recommendedName>
        <fullName evidence="6">G-protein coupled receptors family 1 profile domain-containing protein</fullName>
    </recommendedName>
</protein>
<dbReference type="AlphaFoldDB" id="A0A1I0CDU8"/>
<dbReference type="OrthoDB" id="2450835at2"/>
<feature type="transmembrane region" description="Helical" evidence="5">
    <location>
        <begin position="6"/>
        <end position="23"/>
    </location>
</feature>